<evidence type="ECO:0000259" key="1">
    <source>
        <dbReference type="PROSITE" id="PS50238"/>
    </source>
</evidence>
<accession>A0A1I7WS32</accession>
<dbReference type="WBParaSite" id="Hba_07960">
    <property type="protein sequence ID" value="Hba_07960"/>
    <property type="gene ID" value="Hba_07960"/>
</dbReference>
<name>A0A1I7WS32_HETBA</name>
<dbReference type="Proteomes" id="UP000095283">
    <property type="component" value="Unplaced"/>
</dbReference>
<dbReference type="InterPro" id="IPR000198">
    <property type="entry name" value="RhoGAP_dom"/>
</dbReference>
<dbReference type="SUPFAM" id="SSF48350">
    <property type="entry name" value="GTPase activation domain, GAP"/>
    <property type="match status" value="1"/>
</dbReference>
<dbReference type="PROSITE" id="PS50238">
    <property type="entry name" value="RHOGAP"/>
    <property type="match status" value="1"/>
</dbReference>
<keyword evidence="2" id="KW-1185">Reference proteome</keyword>
<dbReference type="PANTHER" id="PTHR12783">
    <property type="entry name" value="RALA BINDING PROTEIN 1 RALBP1"/>
    <property type="match status" value="1"/>
</dbReference>
<dbReference type="GO" id="GO:0007264">
    <property type="term" value="P:small GTPase-mediated signal transduction"/>
    <property type="evidence" value="ECO:0007669"/>
    <property type="project" value="InterPro"/>
</dbReference>
<reference evidence="3" key="1">
    <citation type="submission" date="2016-11" db="UniProtKB">
        <authorList>
            <consortium name="WormBaseParasite"/>
        </authorList>
    </citation>
    <scope>IDENTIFICATION</scope>
</reference>
<dbReference type="Gene3D" id="1.10.555.10">
    <property type="entry name" value="Rho GTPase activation protein"/>
    <property type="match status" value="1"/>
</dbReference>
<dbReference type="InterPro" id="IPR039767">
    <property type="entry name" value="RALBP1"/>
</dbReference>
<feature type="domain" description="Rho-GAP" evidence="1">
    <location>
        <begin position="64"/>
        <end position="133"/>
    </location>
</feature>
<dbReference type="InterPro" id="IPR008936">
    <property type="entry name" value="Rho_GTPase_activation_prot"/>
</dbReference>
<evidence type="ECO:0000313" key="2">
    <source>
        <dbReference type="Proteomes" id="UP000095283"/>
    </source>
</evidence>
<protein>
    <submittedName>
        <fullName evidence="3">Rho-GAP domain-containing protein</fullName>
    </submittedName>
</protein>
<proteinExistence type="predicted"/>
<dbReference type="GO" id="GO:0005096">
    <property type="term" value="F:GTPase activator activity"/>
    <property type="evidence" value="ECO:0007669"/>
    <property type="project" value="InterPro"/>
</dbReference>
<dbReference type="Pfam" id="PF00620">
    <property type="entry name" value="RhoGAP"/>
    <property type="match status" value="1"/>
</dbReference>
<dbReference type="GO" id="GO:0031267">
    <property type="term" value="F:small GTPase binding"/>
    <property type="evidence" value="ECO:0007669"/>
    <property type="project" value="InterPro"/>
</dbReference>
<dbReference type="AlphaFoldDB" id="A0A1I7WS32"/>
<evidence type="ECO:0000313" key="3">
    <source>
        <dbReference type="WBParaSite" id="Hba_07960"/>
    </source>
</evidence>
<dbReference type="PANTHER" id="PTHR12783:SF5">
    <property type="entry name" value="RALA-BINDING PROTEIN 1"/>
    <property type="match status" value="1"/>
</dbReference>
<sequence>MVEEVKKKRGGLRLVSRKSTQKMLGKWRKLDSVDKSDTEIQDKDSEPSQHILGLSLNAAINLDPSLDGLPLPAFFRTALDYVELNGLTMEGIYRVSSPKSRLDELERKSNKGEQLHFLDAHEAAGLIKRTVQK</sequence>
<organism evidence="2 3">
    <name type="scientific">Heterorhabditis bacteriophora</name>
    <name type="common">Entomopathogenic nematode worm</name>
    <dbReference type="NCBI Taxonomy" id="37862"/>
    <lineage>
        <taxon>Eukaryota</taxon>
        <taxon>Metazoa</taxon>
        <taxon>Ecdysozoa</taxon>
        <taxon>Nematoda</taxon>
        <taxon>Chromadorea</taxon>
        <taxon>Rhabditida</taxon>
        <taxon>Rhabditina</taxon>
        <taxon>Rhabditomorpha</taxon>
        <taxon>Strongyloidea</taxon>
        <taxon>Heterorhabditidae</taxon>
        <taxon>Heterorhabditis</taxon>
    </lineage>
</organism>